<evidence type="ECO:0000256" key="6">
    <source>
        <dbReference type="ARBA" id="ARBA00023102"/>
    </source>
</evidence>
<dbReference type="Proteomes" id="UP000427769">
    <property type="component" value="Chromosome"/>
</dbReference>
<dbReference type="InterPro" id="IPR010140">
    <property type="entry name" value="Histidinol_P_phosphatase_HisJ"/>
</dbReference>
<dbReference type="CDD" id="cd12110">
    <property type="entry name" value="PHP_HisPPase_Hisj_like"/>
    <property type="match status" value="1"/>
</dbReference>
<dbReference type="InterPro" id="IPR004013">
    <property type="entry name" value="PHP_dom"/>
</dbReference>
<dbReference type="Gene3D" id="3.20.20.140">
    <property type="entry name" value="Metal-dependent hydrolases"/>
    <property type="match status" value="1"/>
</dbReference>
<dbReference type="UniPathway" id="UPA00031">
    <property type="reaction ID" value="UER00013"/>
</dbReference>
<evidence type="ECO:0000313" key="10">
    <source>
        <dbReference type="EMBL" id="BBO74149.1"/>
    </source>
</evidence>
<comment type="pathway">
    <text evidence="1 8">Amino-acid biosynthesis; L-histidine biosynthesis; L-histidine from 5-phospho-alpha-D-ribose 1-diphosphate: step 8/9.</text>
</comment>
<evidence type="ECO:0000256" key="7">
    <source>
        <dbReference type="ARBA" id="ARBA00049158"/>
    </source>
</evidence>
<evidence type="ECO:0000259" key="9">
    <source>
        <dbReference type="Pfam" id="PF02811"/>
    </source>
</evidence>
<evidence type="ECO:0000256" key="2">
    <source>
        <dbReference type="ARBA" id="ARBA00009152"/>
    </source>
</evidence>
<feature type="domain" description="PHP" evidence="9">
    <location>
        <begin position="14"/>
        <end position="216"/>
    </location>
</feature>
<protein>
    <recommendedName>
        <fullName evidence="3 8">Histidinol-phosphatase</fullName>
        <shortName evidence="8">HolPase</shortName>
        <ecNumber evidence="3 8">3.1.3.15</ecNumber>
    </recommendedName>
</protein>
<name>A0A5K7Z1N0_9BACT</name>
<dbReference type="GO" id="GO:0005737">
    <property type="term" value="C:cytoplasm"/>
    <property type="evidence" value="ECO:0007669"/>
    <property type="project" value="TreeGrafter"/>
</dbReference>
<keyword evidence="4 8" id="KW-0028">Amino-acid biosynthesis</keyword>
<comment type="similarity">
    <text evidence="2 8">Belongs to the PHP hydrolase family. HisK subfamily.</text>
</comment>
<dbReference type="AlphaFoldDB" id="A0A5K7Z1N0"/>
<dbReference type="PANTHER" id="PTHR21039:SF0">
    <property type="entry name" value="HISTIDINOL-PHOSPHATASE"/>
    <property type="match status" value="1"/>
</dbReference>
<organism evidence="10 11">
    <name type="scientific">Desulfosarcina widdelii</name>
    <dbReference type="NCBI Taxonomy" id="947919"/>
    <lineage>
        <taxon>Bacteria</taxon>
        <taxon>Pseudomonadati</taxon>
        <taxon>Thermodesulfobacteriota</taxon>
        <taxon>Desulfobacteria</taxon>
        <taxon>Desulfobacterales</taxon>
        <taxon>Desulfosarcinaceae</taxon>
        <taxon>Desulfosarcina</taxon>
    </lineage>
</organism>
<dbReference type="PANTHER" id="PTHR21039">
    <property type="entry name" value="HISTIDINOL PHOSPHATASE-RELATED"/>
    <property type="match status" value="1"/>
</dbReference>
<keyword evidence="11" id="KW-1185">Reference proteome</keyword>
<dbReference type="OrthoDB" id="9775255at2"/>
<comment type="catalytic activity">
    <reaction evidence="7 8">
        <text>L-histidinol phosphate + H2O = L-histidinol + phosphate</text>
        <dbReference type="Rhea" id="RHEA:14465"/>
        <dbReference type="ChEBI" id="CHEBI:15377"/>
        <dbReference type="ChEBI" id="CHEBI:43474"/>
        <dbReference type="ChEBI" id="CHEBI:57699"/>
        <dbReference type="ChEBI" id="CHEBI:57980"/>
        <dbReference type="EC" id="3.1.3.15"/>
    </reaction>
</comment>
<accession>A0A5K7Z1N0</accession>
<evidence type="ECO:0000256" key="5">
    <source>
        <dbReference type="ARBA" id="ARBA00022801"/>
    </source>
</evidence>
<evidence type="ECO:0000256" key="8">
    <source>
        <dbReference type="RuleBase" id="RU366003"/>
    </source>
</evidence>
<dbReference type="GO" id="GO:0000105">
    <property type="term" value="P:L-histidine biosynthetic process"/>
    <property type="evidence" value="ECO:0007669"/>
    <property type="project" value="UniProtKB-UniRule"/>
</dbReference>
<evidence type="ECO:0000256" key="4">
    <source>
        <dbReference type="ARBA" id="ARBA00022605"/>
    </source>
</evidence>
<evidence type="ECO:0000256" key="1">
    <source>
        <dbReference type="ARBA" id="ARBA00004970"/>
    </source>
</evidence>
<dbReference type="SUPFAM" id="SSF89550">
    <property type="entry name" value="PHP domain-like"/>
    <property type="match status" value="1"/>
</dbReference>
<keyword evidence="5 8" id="KW-0378">Hydrolase</keyword>
<dbReference type="KEGG" id="dwd:DSCW_15660"/>
<dbReference type="RefSeq" id="WP_155303201.1">
    <property type="nucleotide sequence ID" value="NZ_AP021875.1"/>
</dbReference>
<dbReference type="GO" id="GO:0004401">
    <property type="term" value="F:histidinol-phosphatase activity"/>
    <property type="evidence" value="ECO:0007669"/>
    <property type="project" value="UniProtKB-UniRule"/>
</dbReference>
<sequence length="283" mass="31958">MTNVPSPVSVHGGHSGQFCCHANNSLEEIVRAYIDLGYPWVGITEHMPPASDAYLYPEEKQAGLDADALMERFAEYMTVCRSLQAKYVDRIEILVGFETEYYEGSIDLARRLIGQFSPDYVVGSVHHVQEIPFDYSPKKYREAADRCGGLDELYNAYFDQQFEMLQALKPNVVGHLDLIRIYDPGYSTRLVKPNIWGKILRNLELVRQLGLILDFNLRPLSKGEKEPYLSAPILKQAIDMGIDVVPGDDSHGVDTIGRYMPTAIEMLQAAGARTNWRRPADRS</sequence>
<dbReference type="InterPro" id="IPR016195">
    <property type="entry name" value="Pol/histidinol_Pase-like"/>
</dbReference>
<keyword evidence="6 8" id="KW-0368">Histidine biosynthesis</keyword>
<dbReference type="NCBIfam" id="TIGR01856">
    <property type="entry name" value="hisJ_fam"/>
    <property type="match status" value="1"/>
</dbReference>
<gene>
    <name evidence="10" type="primary">hisK_1</name>
    <name evidence="10" type="ORF">DSCW_15660</name>
</gene>
<reference evidence="10 11" key="1">
    <citation type="submission" date="2019-11" db="EMBL/GenBank/DDBJ databases">
        <title>Comparative genomics of hydrocarbon-degrading Desulfosarcina strains.</title>
        <authorList>
            <person name="Watanabe M."/>
            <person name="Kojima H."/>
            <person name="Fukui M."/>
        </authorList>
    </citation>
    <scope>NUCLEOTIDE SEQUENCE [LARGE SCALE GENOMIC DNA]</scope>
    <source>
        <strain evidence="10 11">PP31</strain>
    </source>
</reference>
<proteinExistence type="inferred from homology"/>
<dbReference type="Pfam" id="PF02811">
    <property type="entry name" value="PHP"/>
    <property type="match status" value="1"/>
</dbReference>
<evidence type="ECO:0000313" key="11">
    <source>
        <dbReference type="Proteomes" id="UP000427769"/>
    </source>
</evidence>
<dbReference type="EMBL" id="AP021875">
    <property type="protein sequence ID" value="BBO74149.1"/>
    <property type="molecule type" value="Genomic_DNA"/>
</dbReference>
<dbReference type="EC" id="3.1.3.15" evidence="3 8"/>
<evidence type="ECO:0000256" key="3">
    <source>
        <dbReference type="ARBA" id="ARBA00013085"/>
    </source>
</evidence>